<feature type="domain" description="PKS/mFAS DH" evidence="11">
    <location>
        <begin position="917"/>
        <end position="1222"/>
    </location>
</feature>
<reference evidence="12" key="1">
    <citation type="journal article" date="2021" name="Nat. Commun.">
        <title>Genetic determinants of endophytism in the Arabidopsis root mycobiome.</title>
        <authorList>
            <person name="Mesny F."/>
            <person name="Miyauchi S."/>
            <person name="Thiergart T."/>
            <person name="Pickel B."/>
            <person name="Atanasova L."/>
            <person name="Karlsson M."/>
            <person name="Huettel B."/>
            <person name="Barry K.W."/>
            <person name="Haridas S."/>
            <person name="Chen C."/>
            <person name="Bauer D."/>
            <person name="Andreopoulos W."/>
            <person name="Pangilinan J."/>
            <person name="LaButti K."/>
            <person name="Riley R."/>
            <person name="Lipzen A."/>
            <person name="Clum A."/>
            <person name="Drula E."/>
            <person name="Henrissat B."/>
            <person name="Kohler A."/>
            <person name="Grigoriev I.V."/>
            <person name="Martin F.M."/>
            <person name="Hacquard S."/>
        </authorList>
    </citation>
    <scope>NUCLEOTIDE SEQUENCE</scope>
    <source>
        <strain evidence="12">MPI-CAGE-CH-0230</strain>
    </source>
</reference>
<feature type="active site" description="Proton acceptor; for dehydratase activity" evidence="8">
    <location>
        <position position="949"/>
    </location>
</feature>
<dbReference type="SUPFAM" id="SSF50129">
    <property type="entry name" value="GroES-like"/>
    <property type="match status" value="1"/>
</dbReference>
<dbReference type="Gene3D" id="3.40.366.10">
    <property type="entry name" value="Malonyl-Coenzyme A Acyl Carrier Protein, domain 2"/>
    <property type="match status" value="1"/>
</dbReference>
<dbReference type="InterPro" id="IPR032821">
    <property type="entry name" value="PKS_assoc"/>
</dbReference>
<dbReference type="InterPro" id="IPR050091">
    <property type="entry name" value="PKS_NRPS_Biosynth_Enz"/>
</dbReference>
<dbReference type="PROSITE" id="PS52004">
    <property type="entry name" value="KS3_2"/>
    <property type="match status" value="1"/>
</dbReference>
<dbReference type="InterPro" id="IPR011032">
    <property type="entry name" value="GroES-like_sf"/>
</dbReference>
<feature type="region of interest" description="C-terminal hotdog fold" evidence="8">
    <location>
        <begin position="1070"/>
        <end position="1222"/>
    </location>
</feature>
<dbReference type="SUPFAM" id="SSF51735">
    <property type="entry name" value="NAD(P)-binding Rossmann-fold domains"/>
    <property type="match status" value="2"/>
</dbReference>
<dbReference type="RefSeq" id="XP_046017469.1">
    <property type="nucleotide sequence ID" value="XM_046156451.1"/>
</dbReference>
<gene>
    <name evidence="12" type="ORF">B0I36DRAFT_346335</name>
</gene>
<dbReference type="Pfam" id="PF00107">
    <property type="entry name" value="ADH_zinc_N"/>
    <property type="match status" value="1"/>
</dbReference>
<dbReference type="GO" id="GO:0004312">
    <property type="term" value="F:fatty acid synthase activity"/>
    <property type="evidence" value="ECO:0007669"/>
    <property type="project" value="TreeGrafter"/>
</dbReference>
<dbReference type="InterPro" id="IPR057326">
    <property type="entry name" value="KR_dom"/>
</dbReference>
<evidence type="ECO:0000256" key="7">
    <source>
        <dbReference type="ARBA" id="ARBA00023315"/>
    </source>
</evidence>
<keyword evidence="1" id="KW-0596">Phosphopantetheine</keyword>
<dbReference type="Pfam" id="PF00109">
    <property type="entry name" value="ketoacyl-synt"/>
    <property type="match status" value="1"/>
</dbReference>
<dbReference type="Pfam" id="PF16197">
    <property type="entry name" value="KAsynt_C_assoc"/>
    <property type="match status" value="1"/>
</dbReference>
<dbReference type="OrthoDB" id="329835at2759"/>
<dbReference type="InterPro" id="IPR049551">
    <property type="entry name" value="PKS_DH_C"/>
</dbReference>
<dbReference type="InterPro" id="IPR013149">
    <property type="entry name" value="ADH-like_C"/>
</dbReference>
<dbReference type="InterPro" id="IPR014043">
    <property type="entry name" value="Acyl_transferase_dom"/>
</dbReference>
<dbReference type="Pfam" id="PF02801">
    <property type="entry name" value="Ketoacyl-synt_C"/>
    <property type="match status" value="1"/>
</dbReference>
<evidence type="ECO:0000256" key="1">
    <source>
        <dbReference type="ARBA" id="ARBA00022450"/>
    </source>
</evidence>
<evidence type="ECO:0000256" key="9">
    <source>
        <dbReference type="SAM" id="MobiDB-lite"/>
    </source>
</evidence>
<sequence length="2476" mass="267528">MSPAAGESIAICGIGCRLPGQVSDPRGLWELLVNARSANGRVPQSRFNLDGFYHPDGKDRAGSINMEGGYFLDDSIRDFENSFFGINNLEATFMDPQQRKLLEVVYECLENAGIPLDQASGSNTGCYVGNFTFDYMVMQMRDPDYLSRYSATGLGTTILANRISHVFNLMGPSFVLDTACSSSLYCLHAACTALERGECDAAIVAGANLIQSAEQHIATMKAGVLSATSACHTFDSSADGYGRGEGIGALYVKRLSDALRDGDPIRSVVRSSAINANGHTSGISLPSAAGQTAVIEKAMKKGGIHPDDITFVECHGTGTKVGDAIELDGLASVFKRQPHNPLYIGSVKSNIGHSEAASGIASVIKSTLALERGRIAPTYGLKSINEKLRLKERNFKIPTEAIDWPDKSPRTRRIGINSFGYGGANAHVILEEAPIKMALPREAPSQTSVILPLSAATEGSLQARMQDLASFDFGETELDDLAHTLATRRTKFPQRGFLLASRNEDIGQAFKKQENFVTAPGAVATVSPPPFAFVFTGQGSQWSGMCRELLTDFTVFRNTIVEMETVLKNLPHAPSWRLTDAILDSDPALIHDPVRSQPCCTAIQVALVRLLGSWDIMPATVVGHSSGEIAAAFAAGHLSAAEAITAAYYRGYCAAKNSQVGGMMAIGLPEAAVNSEISLAGLQGKVCVACVNSPDGVTVSGDGQQVDQLLAHLQQKNAFARKLKTGGQAYHSHHMLALGSEYQSLLDQALPGLGPSIRQPLGPVVVSSVTGEVKTSRFDSSYWRGNLQSPVQFSTAISRVHAISEHFFIELGPHTTMELPIKQTLAKAGAQLQYDGPIKRNVDSARQAMIFAGNLWLRGFDVNWAKINGLPSADKARQTPLKAVVDLPPYRFDYGETTLWNESRASVEYRQRKYPRHELLGSLVPGGNGHDFIFRNMLKLDDVSWLQDHRLVDTVVFPGSGYLCMAMEAALQVTDPSRESKQADKTFEMTDINITNALPLSAEQPVEVFTSLHKSPITKATASNTWWDFSITTYDNGQAVTHASGCIAVHVAGNLDSRVSKYEAPKTVALEATHKRVWYNRFVKSGLNYGPTFQSISEFRTPRMKNAAFASAAAPLLTASGDVSTTYPAHPITLDALIQVAIVSTAKGVPKDMNALVPTRISSVSVKHSAIPSGQDCQMHALTERNGFGYYNANAELVDQLGEVTASLDGLRLSPYESTVQGDEEDARHPVLRLLWKPDVHGLGQHMAPEAAQAYAQKFADEAHSPVSDTDLLKTGALLDLFAHKNPTLRILELGNPSHDLTLAILELLSSQTDFKRLATYHTAQLNAEKELVTGEVDLKTGERSSSPAAITGAFDLILVLTRDEAQLGRIFGALPGLMSEDSSVISLLSSSGTSAGTLDSHGFETVPVSLSAQGAPTLVYGMKKKEKKQRLRSEQNYVIVERETNTKLGQALATVLSQDLGGRMVPRLTLSQVTRDAIPNGTNVFSLCELRSPLLSTISDEEMDKVKIMTDNASTLIWTTHADILQGTRPDHALMGGLSRALMLEQPSLKICTYDIDEPDMHVETTAQRLVALLLQNQNRSSSKDADYEFVQNKNVVHISRFVPDDSVNEAFRSSQGLATVKRKVVDAGDFRLAMHQAGQLDSIYFQRQASPAPGVSMVGPREVRIKVASVGINAKDYYVLVGRVDTPDATCQLECAGTVTEVGSDVADFSVGDRVVAMAPSYFGSYQVLPHWACHKLTPSESFDVAATLPLVYATAIYALYHRANIQAGESVLIHSGAGGVGIAAIQIALRAGAEVYTTVSSDEKKNFLAEHFGVKPTNIFRSTDTSFKAGILAATSGRGVDVVLNSLTGDQLHATWQCCAPFGRFIEIGKADLTASGRLEMQPFLKDTTFSAFDLSHLYHSPDERMHRLWKQLLGQVFSLYRQGYITTSPQPLKVFAIDDISNAYRYFSSRNRMGKVAISLDRPEAEIEVQPQKYASQFDGSKSYVMVGCLGGLGRTLSRWMMSRGATKFAFLGRSGTDKMAARRLVEDLEAAGATCEVVRGDVCSSTDTDAVMAAATEHLGPIGGVVQAAMGLSEAIFSVMPNKAWHTGIDPKVHGSWNLLNSLQKVEAAGSSTTLDFFLMTSSVSGSVGTATEANYCAGNHFLDLFARHLRTQHKIHAVAVGFGMISEVGYLHDNPEIEALLVRKGIQAIDAEELVQLTDLALSASATLAIPHGYDGLAAAHLLTGMEPHGIKELRKKGFEGTQPAMEDPRAKLLAAALDGADNGNSTSNGSQQSTSDLPSEVAALVQAGQPLAEAVLAFIRKRFGNLVLMKTEAVNVKKPLAQYGMDSMIGAEFRVWFYKSMRVDVPLVLLLGASCTIESLRDLAVESIARWGGHAANPKQSPPDFPYLREAGSTTDSTTFFNESSDEAEEGATLRQKPQGRSHTGKSKSSAPPPLPKKMSLDPLPRRNGPARPPSLSLQRMRPTETRRP</sequence>
<evidence type="ECO:0000259" key="11">
    <source>
        <dbReference type="PROSITE" id="PS52019"/>
    </source>
</evidence>
<dbReference type="SUPFAM" id="SSF47336">
    <property type="entry name" value="ACP-like"/>
    <property type="match status" value="1"/>
</dbReference>
<dbReference type="SMART" id="SM00822">
    <property type="entry name" value="PKS_KR"/>
    <property type="match status" value="1"/>
</dbReference>
<dbReference type="FunFam" id="3.40.50.720:FF:000209">
    <property type="entry name" value="Polyketide synthase Pks12"/>
    <property type="match status" value="1"/>
</dbReference>
<dbReference type="InterPro" id="IPR016036">
    <property type="entry name" value="Malonyl_transacylase_ACP-bd"/>
</dbReference>
<dbReference type="PANTHER" id="PTHR43775">
    <property type="entry name" value="FATTY ACID SYNTHASE"/>
    <property type="match status" value="1"/>
</dbReference>
<dbReference type="InterPro" id="IPR049552">
    <property type="entry name" value="PKS_DH_N"/>
</dbReference>
<dbReference type="SMART" id="SM00825">
    <property type="entry name" value="PKS_KS"/>
    <property type="match status" value="1"/>
</dbReference>
<dbReference type="SUPFAM" id="SSF53901">
    <property type="entry name" value="Thiolase-like"/>
    <property type="match status" value="1"/>
</dbReference>
<dbReference type="Proteomes" id="UP000756346">
    <property type="component" value="Unassembled WGS sequence"/>
</dbReference>
<dbReference type="Pfam" id="PF08659">
    <property type="entry name" value="KR"/>
    <property type="match status" value="1"/>
</dbReference>
<dbReference type="InterPro" id="IPR020841">
    <property type="entry name" value="PKS_Beta-ketoAc_synthase_dom"/>
</dbReference>
<evidence type="ECO:0000256" key="4">
    <source>
        <dbReference type="ARBA" id="ARBA00022857"/>
    </source>
</evidence>
<keyword evidence="4" id="KW-0521">NADP</keyword>
<dbReference type="InterPro" id="IPR013968">
    <property type="entry name" value="PKS_KR"/>
</dbReference>
<dbReference type="InterPro" id="IPR013154">
    <property type="entry name" value="ADH-like_N"/>
</dbReference>
<evidence type="ECO:0000256" key="3">
    <source>
        <dbReference type="ARBA" id="ARBA00022679"/>
    </source>
</evidence>
<dbReference type="InterPro" id="IPR001227">
    <property type="entry name" value="Ac_transferase_dom_sf"/>
</dbReference>
<dbReference type="PROSITE" id="PS00606">
    <property type="entry name" value="KS3_1"/>
    <property type="match status" value="1"/>
</dbReference>
<dbReference type="InterPro" id="IPR016035">
    <property type="entry name" value="Acyl_Trfase/lysoPLipase"/>
</dbReference>
<evidence type="ECO:0000256" key="2">
    <source>
        <dbReference type="ARBA" id="ARBA00022553"/>
    </source>
</evidence>
<dbReference type="SMART" id="SM00826">
    <property type="entry name" value="PKS_DH"/>
    <property type="match status" value="1"/>
</dbReference>
<feature type="compositionally biased region" description="Polar residues" evidence="9">
    <location>
        <begin position="2399"/>
        <end position="2410"/>
    </location>
</feature>
<comment type="caution">
    <text evidence="12">The sequence shown here is derived from an EMBL/GenBank/DDBJ whole genome shotgun (WGS) entry which is preliminary data.</text>
</comment>
<dbReference type="GO" id="GO:0004315">
    <property type="term" value="F:3-oxoacyl-[acyl-carrier-protein] synthase activity"/>
    <property type="evidence" value="ECO:0007669"/>
    <property type="project" value="InterPro"/>
</dbReference>
<feature type="active site" description="Proton donor; for dehydratase activity" evidence="8">
    <location>
        <position position="1135"/>
    </location>
</feature>
<protein>
    <submittedName>
        <fullName evidence="12">Reducing type I polyketide synthase 10</fullName>
    </submittedName>
</protein>
<dbReference type="GO" id="GO:1901336">
    <property type="term" value="P:lactone biosynthetic process"/>
    <property type="evidence" value="ECO:0007669"/>
    <property type="project" value="UniProtKB-ARBA"/>
</dbReference>
<dbReference type="InterPro" id="IPR036291">
    <property type="entry name" value="NAD(P)-bd_dom_sf"/>
</dbReference>
<dbReference type="InterPro" id="IPR036736">
    <property type="entry name" value="ACP-like_sf"/>
</dbReference>
<dbReference type="Gene3D" id="3.40.50.720">
    <property type="entry name" value="NAD(P)-binding Rossmann-like Domain"/>
    <property type="match status" value="1"/>
</dbReference>
<keyword evidence="6" id="KW-0511">Multifunctional enzyme</keyword>
<evidence type="ECO:0000259" key="10">
    <source>
        <dbReference type="PROSITE" id="PS52004"/>
    </source>
</evidence>
<keyword evidence="7" id="KW-0012">Acyltransferase</keyword>
<evidence type="ECO:0000313" key="12">
    <source>
        <dbReference type="EMBL" id="KAH7038348.1"/>
    </source>
</evidence>
<dbReference type="InterPro" id="IPR020807">
    <property type="entry name" value="PKS_DH"/>
</dbReference>
<dbReference type="SUPFAM" id="SSF55048">
    <property type="entry name" value="Probable ACP-binding domain of malonyl-CoA ACP transacylase"/>
    <property type="match status" value="1"/>
</dbReference>
<dbReference type="Gene3D" id="3.90.180.10">
    <property type="entry name" value="Medium-chain alcohol dehydrogenases, catalytic domain"/>
    <property type="match status" value="1"/>
</dbReference>
<dbReference type="GeneID" id="70185997"/>
<dbReference type="Gene3D" id="3.40.47.10">
    <property type="match status" value="1"/>
</dbReference>
<organism evidence="12 13">
    <name type="scientific">Microdochium trichocladiopsis</name>
    <dbReference type="NCBI Taxonomy" id="1682393"/>
    <lineage>
        <taxon>Eukaryota</taxon>
        <taxon>Fungi</taxon>
        <taxon>Dikarya</taxon>
        <taxon>Ascomycota</taxon>
        <taxon>Pezizomycotina</taxon>
        <taxon>Sordariomycetes</taxon>
        <taxon>Xylariomycetidae</taxon>
        <taxon>Xylariales</taxon>
        <taxon>Microdochiaceae</taxon>
        <taxon>Microdochium</taxon>
    </lineage>
</organism>
<dbReference type="SMART" id="SM00827">
    <property type="entry name" value="PKS_AT"/>
    <property type="match status" value="1"/>
</dbReference>
<dbReference type="GO" id="GO:0044550">
    <property type="term" value="P:secondary metabolite biosynthetic process"/>
    <property type="evidence" value="ECO:0007669"/>
    <property type="project" value="TreeGrafter"/>
</dbReference>
<proteinExistence type="predicted"/>
<dbReference type="InterPro" id="IPR049900">
    <property type="entry name" value="PKS_mFAS_DH"/>
</dbReference>
<dbReference type="GO" id="GO:0016491">
    <property type="term" value="F:oxidoreductase activity"/>
    <property type="evidence" value="ECO:0007669"/>
    <property type="project" value="UniProtKB-KW"/>
</dbReference>
<dbReference type="InterPro" id="IPR042104">
    <property type="entry name" value="PKS_dehydratase_sf"/>
</dbReference>
<feature type="region of interest" description="Disordered" evidence="9">
    <location>
        <begin position="2380"/>
        <end position="2476"/>
    </location>
</feature>
<keyword evidence="2" id="KW-0597">Phosphoprotein</keyword>
<feature type="domain" description="Ketosynthase family 3 (KS3)" evidence="10">
    <location>
        <begin position="6"/>
        <end position="432"/>
    </location>
</feature>
<dbReference type="Pfam" id="PF14765">
    <property type="entry name" value="PS-DH"/>
    <property type="match status" value="1"/>
</dbReference>
<dbReference type="Pfam" id="PF08240">
    <property type="entry name" value="ADH_N"/>
    <property type="match status" value="1"/>
</dbReference>
<evidence type="ECO:0000313" key="13">
    <source>
        <dbReference type="Proteomes" id="UP000756346"/>
    </source>
</evidence>
<dbReference type="EMBL" id="JAGTJQ010000002">
    <property type="protein sequence ID" value="KAH7038348.1"/>
    <property type="molecule type" value="Genomic_DNA"/>
</dbReference>
<dbReference type="CDD" id="cd00833">
    <property type="entry name" value="PKS"/>
    <property type="match status" value="1"/>
</dbReference>
<dbReference type="InterPro" id="IPR020843">
    <property type="entry name" value="ER"/>
</dbReference>
<keyword evidence="5" id="KW-0560">Oxidoreductase</keyword>
<feature type="region of interest" description="N-terminal hotdog fold" evidence="8">
    <location>
        <begin position="917"/>
        <end position="1054"/>
    </location>
</feature>
<dbReference type="PANTHER" id="PTHR43775:SF50">
    <property type="entry name" value="HIGHLY REDUCING POLYKETIDE SYNTHASE SRDA"/>
    <property type="match status" value="1"/>
</dbReference>
<keyword evidence="3" id="KW-0808">Transferase</keyword>
<dbReference type="InterPro" id="IPR014031">
    <property type="entry name" value="Ketoacyl_synth_C"/>
</dbReference>
<name>A0A9P8YI28_9PEZI</name>
<evidence type="ECO:0000256" key="6">
    <source>
        <dbReference type="ARBA" id="ARBA00023268"/>
    </source>
</evidence>
<dbReference type="Gene3D" id="3.10.129.110">
    <property type="entry name" value="Polyketide synthase dehydratase"/>
    <property type="match status" value="1"/>
</dbReference>
<evidence type="ECO:0000256" key="5">
    <source>
        <dbReference type="ARBA" id="ARBA00023002"/>
    </source>
</evidence>
<dbReference type="InterPro" id="IPR014030">
    <property type="entry name" value="Ketoacyl_synth_N"/>
</dbReference>
<dbReference type="SUPFAM" id="SSF52151">
    <property type="entry name" value="FabD/lysophospholipase-like"/>
    <property type="match status" value="1"/>
</dbReference>
<dbReference type="Pfam" id="PF00698">
    <property type="entry name" value="Acyl_transf_1"/>
    <property type="match status" value="1"/>
</dbReference>
<keyword evidence="13" id="KW-1185">Reference proteome</keyword>
<evidence type="ECO:0000256" key="8">
    <source>
        <dbReference type="PROSITE-ProRule" id="PRU01363"/>
    </source>
</evidence>
<dbReference type="GO" id="GO:0006633">
    <property type="term" value="P:fatty acid biosynthetic process"/>
    <property type="evidence" value="ECO:0007669"/>
    <property type="project" value="InterPro"/>
</dbReference>
<dbReference type="SMART" id="SM00829">
    <property type="entry name" value="PKS_ER"/>
    <property type="match status" value="1"/>
</dbReference>
<accession>A0A9P8YI28</accession>
<dbReference type="PROSITE" id="PS52019">
    <property type="entry name" value="PKS_MFAS_DH"/>
    <property type="match status" value="1"/>
</dbReference>
<dbReference type="InterPro" id="IPR016039">
    <property type="entry name" value="Thiolase-like"/>
</dbReference>
<dbReference type="CDD" id="cd05195">
    <property type="entry name" value="enoyl_red"/>
    <property type="match status" value="1"/>
</dbReference>
<dbReference type="InterPro" id="IPR018201">
    <property type="entry name" value="Ketoacyl_synth_AS"/>
</dbReference>
<dbReference type="Pfam" id="PF21089">
    <property type="entry name" value="PKS_DH_N"/>
    <property type="match status" value="1"/>
</dbReference>